<evidence type="ECO:0000313" key="5">
    <source>
        <dbReference type="Proteomes" id="UP000004881"/>
    </source>
</evidence>
<name>A0ABQ0HDX9_9ACTN</name>
<dbReference type="InterPro" id="IPR009057">
    <property type="entry name" value="Homeodomain-like_sf"/>
</dbReference>
<dbReference type="Proteomes" id="UP000004881">
    <property type="component" value="Unassembled WGS sequence"/>
</dbReference>
<sequence length="195" mass="21625">MRYRFPMARNDDRRRALADAGLEVLADTGARGLTHRAVDRAAGVPVGTTTNYFRSRSALLTGLVERIYERLAPSDDFIAERAGRTPTRELFAEYLRNIVERLMANRTVTIALIELRLEGIRRPEVAEIIVEWRRTGFAGDVAFNEQVGLPGTAREIALFHYAVDGLLLDQLTGPLLPDVPVDDIVDALVDGLLPG</sequence>
<dbReference type="Gene3D" id="1.10.357.10">
    <property type="entry name" value="Tetracycline Repressor, domain 2"/>
    <property type="match status" value="1"/>
</dbReference>
<evidence type="ECO:0000259" key="3">
    <source>
        <dbReference type="PROSITE" id="PS50977"/>
    </source>
</evidence>
<proteinExistence type="predicted"/>
<dbReference type="EMBL" id="BAFD01000060">
    <property type="protein sequence ID" value="GAB44102.1"/>
    <property type="molecule type" value="Genomic_DNA"/>
</dbReference>
<feature type="domain" description="HTH tetR-type" evidence="3">
    <location>
        <begin position="11"/>
        <end position="71"/>
    </location>
</feature>
<dbReference type="Pfam" id="PF00440">
    <property type="entry name" value="TetR_N"/>
    <property type="match status" value="1"/>
</dbReference>
<feature type="DNA-binding region" description="H-T-H motif" evidence="2">
    <location>
        <begin position="34"/>
        <end position="53"/>
    </location>
</feature>
<dbReference type="InterPro" id="IPR041583">
    <property type="entry name" value="TetR_C_31"/>
</dbReference>
<dbReference type="InterPro" id="IPR001647">
    <property type="entry name" value="HTH_TetR"/>
</dbReference>
<dbReference type="PROSITE" id="PS50977">
    <property type="entry name" value="HTH_TETR_2"/>
    <property type="match status" value="1"/>
</dbReference>
<dbReference type="Pfam" id="PF17940">
    <property type="entry name" value="TetR_C_31"/>
    <property type="match status" value="1"/>
</dbReference>
<dbReference type="SUPFAM" id="SSF46689">
    <property type="entry name" value="Homeodomain-like"/>
    <property type="match status" value="1"/>
</dbReference>
<keyword evidence="1 2" id="KW-0238">DNA-binding</keyword>
<evidence type="ECO:0000256" key="1">
    <source>
        <dbReference type="ARBA" id="ARBA00023125"/>
    </source>
</evidence>
<protein>
    <submittedName>
        <fullName evidence="4">TetR family transcriptional regulator</fullName>
    </submittedName>
</protein>
<keyword evidence="5" id="KW-1185">Reference proteome</keyword>
<reference evidence="4 5" key="1">
    <citation type="submission" date="2012-02" db="EMBL/GenBank/DDBJ databases">
        <title>Whole genome shotgun sequence of Gordonia terrae NBRC 100016.</title>
        <authorList>
            <person name="Takarada H."/>
            <person name="Hosoyama A."/>
            <person name="Tsuchikane K."/>
            <person name="Katsumata H."/>
            <person name="Yamazaki S."/>
            <person name="Fujita N."/>
        </authorList>
    </citation>
    <scope>NUCLEOTIDE SEQUENCE [LARGE SCALE GENOMIC DNA]</scope>
    <source>
        <strain evidence="4 5">NBRC 100016</strain>
    </source>
</reference>
<evidence type="ECO:0000313" key="4">
    <source>
        <dbReference type="EMBL" id="GAB44102.1"/>
    </source>
</evidence>
<organism evidence="4 5">
    <name type="scientific">Gordonia terrae NBRC 100016</name>
    <dbReference type="NCBI Taxonomy" id="1089454"/>
    <lineage>
        <taxon>Bacteria</taxon>
        <taxon>Bacillati</taxon>
        <taxon>Actinomycetota</taxon>
        <taxon>Actinomycetes</taxon>
        <taxon>Mycobacteriales</taxon>
        <taxon>Gordoniaceae</taxon>
        <taxon>Gordonia</taxon>
    </lineage>
</organism>
<comment type="caution">
    <text evidence="4">The sequence shown here is derived from an EMBL/GenBank/DDBJ whole genome shotgun (WGS) entry which is preliminary data.</text>
</comment>
<gene>
    <name evidence="4" type="ORF">GOTRE_060_00090</name>
</gene>
<accession>A0ABQ0HDX9</accession>
<evidence type="ECO:0000256" key="2">
    <source>
        <dbReference type="PROSITE-ProRule" id="PRU00335"/>
    </source>
</evidence>